<keyword evidence="2" id="KW-1185">Reference proteome</keyword>
<comment type="caution">
    <text evidence="1">The sequence shown here is derived from an EMBL/GenBank/DDBJ whole genome shotgun (WGS) entry which is preliminary data.</text>
</comment>
<reference evidence="1 2" key="1">
    <citation type="submission" date="2023-12" db="EMBL/GenBank/DDBJ databases">
        <title>Baltic Sea Cyanobacteria.</title>
        <authorList>
            <person name="Delbaje E."/>
            <person name="Fewer D.P."/>
            <person name="Shishido T.K."/>
        </authorList>
    </citation>
    <scope>NUCLEOTIDE SEQUENCE [LARGE SCALE GENOMIC DNA]</scope>
    <source>
        <strain evidence="1 2">UHCC 0060</strain>
    </source>
</reference>
<proteinExistence type="predicted"/>
<evidence type="ECO:0000313" key="1">
    <source>
        <dbReference type="EMBL" id="MEA5609823.1"/>
    </source>
</evidence>
<organism evidence="1 2">
    <name type="scientific">Nodularia spumigena UHCC 0060</name>
    <dbReference type="NCBI Taxonomy" id="3110300"/>
    <lineage>
        <taxon>Bacteria</taxon>
        <taxon>Bacillati</taxon>
        <taxon>Cyanobacteriota</taxon>
        <taxon>Cyanophyceae</taxon>
        <taxon>Nostocales</taxon>
        <taxon>Nodulariaceae</taxon>
        <taxon>Nodularia</taxon>
    </lineage>
</organism>
<sequence length="113" mass="12692">MIGQLFTTGIGIYQMYPGTENKWIAQVDFEDESHAQLGGVKGTLATKYGDNLLESVKTVKQDAQNLGIRILSLPNTKFKLYVKRLFVDKTEVWKQIEGVAQELDLEVVSCLPE</sequence>
<evidence type="ECO:0000313" key="2">
    <source>
        <dbReference type="Proteomes" id="UP001303285"/>
    </source>
</evidence>
<gene>
    <name evidence="1" type="ORF">VB695_17420</name>
</gene>
<protein>
    <recommendedName>
        <fullName evidence="3">Tox-REase-5 domain-containing protein</fullName>
    </recommendedName>
</protein>
<dbReference type="Proteomes" id="UP001303285">
    <property type="component" value="Unassembled WGS sequence"/>
</dbReference>
<evidence type="ECO:0008006" key="3">
    <source>
        <dbReference type="Google" id="ProtNLM"/>
    </source>
</evidence>
<accession>A0ABU5UU42</accession>
<name>A0ABU5UU42_NODSP</name>
<dbReference type="EMBL" id="JAYGHK010000064">
    <property type="protein sequence ID" value="MEA5609823.1"/>
    <property type="molecule type" value="Genomic_DNA"/>
</dbReference>